<protein>
    <submittedName>
        <fullName evidence="3">Permease</fullName>
    </submittedName>
</protein>
<feature type="transmembrane region" description="Helical" evidence="1">
    <location>
        <begin position="72"/>
        <end position="93"/>
    </location>
</feature>
<evidence type="ECO:0000259" key="2">
    <source>
        <dbReference type="Pfam" id="PF00892"/>
    </source>
</evidence>
<keyword evidence="4" id="KW-1185">Reference proteome</keyword>
<reference evidence="4" key="1">
    <citation type="submission" date="2016-09" db="EMBL/GenBank/DDBJ databases">
        <title>Acidihalobacter prosperus F5.</title>
        <authorList>
            <person name="Khaleque H.N."/>
            <person name="Ramsay J.P."/>
            <person name="Kaksonen A.H."/>
            <person name="Boxall N.J."/>
            <person name="Watkin E.L.J."/>
        </authorList>
    </citation>
    <scope>NUCLEOTIDE SEQUENCE [LARGE SCALE GENOMIC DNA]</scope>
    <source>
        <strain evidence="4">F5</strain>
    </source>
</reference>
<feature type="transmembrane region" description="Helical" evidence="1">
    <location>
        <begin position="162"/>
        <end position="183"/>
    </location>
</feature>
<feature type="transmembrane region" description="Helical" evidence="1">
    <location>
        <begin position="286"/>
        <end position="304"/>
    </location>
</feature>
<accession>A0A1D8IM03</accession>
<dbReference type="GO" id="GO:0016020">
    <property type="term" value="C:membrane"/>
    <property type="evidence" value="ECO:0007669"/>
    <property type="project" value="InterPro"/>
</dbReference>
<evidence type="ECO:0000256" key="1">
    <source>
        <dbReference type="SAM" id="Phobius"/>
    </source>
</evidence>
<feature type="transmembrane region" description="Helical" evidence="1">
    <location>
        <begin position="195"/>
        <end position="218"/>
    </location>
</feature>
<dbReference type="EMBL" id="CP017415">
    <property type="protein sequence ID" value="AOU97482.1"/>
    <property type="molecule type" value="Genomic_DNA"/>
</dbReference>
<gene>
    <name evidence="3" type="ORF">BI364_05395</name>
</gene>
<name>A0A1D8IM03_9GAMM</name>
<dbReference type="Pfam" id="PF00892">
    <property type="entry name" value="EamA"/>
    <property type="match status" value="1"/>
</dbReference>
<keyword evidence="1" id="KW-0812">Transmembrane</keyword>
<feature type="domain" description="EamA" evidence="2">
    <location>
        <begin position="162"/>
        <end position="302"/>
    </location>
</feature>
<keyword evidence="1" id="KW-0472">Membrane</keyword>
<organism evidence="3 4">
    <name type="scientific">Acidihalobacter yilgarnensis</name>
    <dbReference type="NCBI Taxonomy" id="2819280"/>
    <lineage>
        <taxon>Bacteria</taxon>
        <taxon>Pseudomonadati</taxon>
        <taxon>Pseudomonadota</taxon>
        <taxon>Gammaproteobacteria</taxon>
        <taxon>Chromatiales</taxon>
        <taxon>Ectothiorhodospiraceae</taxon>
        <taxon>Acidihalobacter</taxon>
    </lineage>
</organism>
<feature type="transmembrane region" description="Helical" evidence="1">
    <location>
        <begin position="113"/>
        <end position="142"/>
    </location>
</feature>
<proteinExistence type="predicted"/>
<dbReference type="SUPFAM" id="SSF103481">
    <property type="entry name" value="Multidrug resistance efflux transporter EmrE"/>
    <property type="match status" value="2"/>
</dbReference>
<sequence length="307" mass="32330">MTTIPAWIPITLAAAVFQVWRTALQVKLRGALSASGAGFVRYLYALPLDALMLGLALWWLQAALPEMSWRFLLLCLVGGVAQIFGTILLITAFGLRNFVVGTAYAKTEAAQLVILSIVVLGVQLPTIAVAGIFLAVAGVLLLSFAGQKMGLRELLRASAQPAALCGLGAGFAFAMTALALRAASLDLGVDTAVAVKATLILLVTNLCQTLVQGGYMALRTPTELRACLGLWRRAAPVGILSALGSGCWFAGFALTHVALVRGLGQVEILFTLLIGHFYLKERVRTGEIAGLVLVTLGVLGIAFADMH</sequence>
<dbReference type="InterPro" id="IPR000620">
    <property type="entry name" value="EamA_dom"/>
</dbReference>
<keyword evidence="1" id="KW-1133">Transmembrane helix</keyword>
<feature type="transmembrane region" description="Helical" evidence="1">
    <location>
        <begin position="258"/>
        <end position="279"/>
    </location>
</feature>
<dbReference type="AlphaFoldDB" id="A0A1D8IM03"/>
<feature type="transmembrane region" description="Helical" evidence="1">
    <location>
        <begin position="230"/>
        <end position="252"/>
    </location>
</feature>
<evidence type="ECO:0000313" key="3">
    <source>
        <dbReference type="EMBL" id="AOU97482.1"/>
    </source>
</evidence>
<dbReference type="Proteomes" id="UP000095401">
    <property type="component" value="Chromosome"/>
</dbReference>
<dbReference type="KEGG" id="aprs:BI364_05395"/>
<evidence type="ECO:0000313" key="4">
    <source>
        <dbReference type="Proteomes" id="UP000095401"/>
    </source>
</evidence>
<feature type="transmembrane region" description="Helical" evidence="1">
    <location>
        <begin position="41"/>
        <end position="60"/>
    </location>
</feature>
<dbReference type="InterPro" id="IPR037185">
    <property type="entry name" value="EmrE-like"/>
</dbReference>